<dbReference type="AlphaFoldDB" id="A0A1B0C5L2"/>
<feature type="signal peptide" evidence="1">
    <location>
        <begin position="1"/>
        <end position="21"/>
    </location>
</feature>
<dbReference type="EnsemblMetazoa" id="GPPI049761-RA">
    <property type="protein sequence ID" value="GPPI049761-PA"/>
    <property type="gene ID" value="GPPI049761"/>
</dbReference>
<protein>
    <recommendedName>
        <fullName evidence="4">C-type lectin domain-containing protein</fullName>
    </recommendedName>
</protein>
<dbReference type="VEuPathDB" id="VectorBase:GPPI049761"/>
<proteinExistence type="predicted"/>
<accession>A0A1B0C5L2</accession>
<sequence>MKAFILAASILLLSFVNVSWAQFNNGRVLDPPNPQLCAQRIIHERTPDGKGYFFSWRDPALKGVEEDWLTARNYCRRRCMDSVSLETSLENEWIKQRVVNENVSSLTLHIFLTQHLSMDCLTVISLSSESPMKSICTECRVRMSVYTSTFVL</sequence>
<evidence type="ECO:0000313" key="3">
    <source>
        <dbReference type="Proteomes" id="UP000092460"/>
    </source>
</evidence>
<dbReference type="PANTHER" id="PTHR21407">
    <property type="entry name" value="RE43931P-RELATED"/>
    <property type="match status" value="1"/>
</dbReference>
<reference evidence="2" key="2">
    <citation type="submission" date="2020-05" db="UniProtKB">
        <authorList>
            <consortium name="EnsemblMetazoa"/>
        </authorList>
    </citation>
    <scope>IDENTIFICATION</scope>
    <source>
        <strain evidence="2">IAEA</strain>
    </source>
</reference>
<evidence type="ECO:0000313" key="2">
    <source>
        <dbReference type="EnsemblMetazoa" id="GPPI049761-PA"/>
    </source>
</evidence>
<name>A0A1B0C5L2_9MUSC</name>
<evidence type="ECO:0008006" key="4">
    <source>
        <dbReference type="Google" id="ProtNLM"/>
    </source>
</evidence>
<evidence type="ECO:0000256" key="1">
    <source>
        <dbReference type="SAM" id="SignalP"/>
    </source>
</evidence>
<reference evidence="3" key="1">
    <citation type="submission" date="2015-01" db="EMBL/GenBank/DDBJ databases">
        <authorList>
            <person name="Aksoy S."/>
            <person name="Warren W."/>
            <person name="Wilson R.K."/>
        </authorList>
    </citation>
    <scope>NUCLEOTIDE SEQUENCE [LARGE SCALE GENOMIC DNA]</scope>
    <source>
        <strain evidence="3">IAEA</strain>
    </source>
</reference>
<feature type="chain" id="PRO_5008405413" description="C-type lectin domain-containing protein" evidence="1">
    <location>
        <begin position="22"/>
        <end position="152"/>
    </location>
</feature>
<organism evidence="2 3">
    <name type="scientific">Glossina palpalis gambiensis</name>
    <dbReference type="NCBI Taxonomy" id="67801"/>
    <lineage>
        <taxon>Eukaryota</taxon>
        <taxon>Metazoa</taxon>
        <taxon>Ecdysozoa</taxon>
        <taxon>Arthropoda</taxon>
        <taxon>Hexapoda</taxon>
        <taxon>Insecta</taxon>
        <taxon>Pterygota</taxon>
        <taxon>Neoptera</taxon>
        <taxon>Endopterygota</taxon>
        <taxon>Diptera</taxon>
        <taxon>Brachycera</taxon>
        <taxon>Muscomorpha</taxon>
        <taxon>Hippoboscoidea</taxon>
        <taxon>Glossinidae</taxon>
        <taxon>Glossina</taxon>
    </lineage>
</organism>
<dbReference type="PANTHER" id="PTHR21407:SF3">
    <property type="entry name" value="LD12305P"/>
    <property type="match status" value="1"/>
</dbReference>
<dbReference type="InterPro" id="IPR016187">
    <property type="entry name" value="CTDL_fold"/>
</dbReference>
<keyword evidence="3" id="KW-1185">Reference proteome</keyword>
<dbReference type="EMBL" id="JXJN01026060">
    <property type="status" value="NOT_ANNOTATED_CDS"/>
    <property type="molecule type" value="Genomic_DNA"/>
</dbReference>
<dbReference type="Proteomes" id="UP000092460">
    <property type="component" value="Unassembled WGS sequence"/>
</dbReference>
<dbReference type="STRING" id="67801.A0A1B0C5L2"/>
<dbReference type="SUPFAM" id="SSF56436">
    <property type="entry name" value="C-type lectin-like"/>
    <property type="match status" value="1"/>
</dbReference>
<keyword evidence="1" id="KW-0732">Signal</keyword>